<dbReference type="AlphaFoldDB" id="A0A1I1Z425"/>
<dbReference type="EMBL" id="FOMW01000006">
    <property type="protein sequence ID" value="SFE25070.1"/>
    <property type="molecule type" value="Genomic_DNA"/>
</dbReference>
<accession>A0A1I1Z425</accession>
<dbReference type="RefSeq" id="WP_093923591.1">
    <property type="nucleotide sequence ID" value="NZ_FOMW01000006.1"/>
</dbReference>
<gene>
    <name evidence="2" type="ORF">SAMN04488523_10611</name>
</gene>
<reference evidence="2 3" key="1">
    <citation type="submission" date="2016-10" db="EMBL/GenBank/DDBJ databases">
        <authorList>
            <person name="de Groot N.N."/>
        </authorList>
    </citation>
    <scope>NUCLEOTIDE SEQUENCE [LARGE SCALE GENOMIC DNA]</scope>
    <source>
        <strain evidence="2 3">DSM 11443</strain>
    </source>
</reference>
<evidence type="ECO:0000256" key="1">
    <source>
        <dbReference type="SAM" id="Phobius"/>
    </source>
</evidence>
<organism evidence="2 3">
    <name type="scientific">Sulfitobacter brevis</name>
    <dbReference type="NCBI Taxonomy" id="74348"/>
    <lineage>
        <taxon>Bacteria</taxon>
        <taxon>Pseudomonadati</taxon>
        <taxon>Pseudomonadota</taxon>
        <taxon>Alphaproteobacteria</taxon>
        <taxon>Rhodobacterales</taxon>
        <taxon>Roseobacteraceae</taxon>
        <taxon>Sulfitobacter</taxon>
    </lineage>
</organism>
<evidence type="ECO:0000313" key="3">
    <source>
        <dbReference type="Proteomes" id="UP000198977"/>
    </source>
</evidence>
<protein>
    <submittedName>
        <fullName evidence="2">Uncharacterized protein</fullName>
    </submittedName>
</protein>
<proteinExistence type="predicted"/>
<name>A0A1I1Z425_9RHOB</name>
<feature type="transmembrane region" description="Helical" evidence="1">
    <location>
        <begin position="16"/>
        <end position="33"/>
    </location>
</feature>
<dbReference type="Proteomes" id="UP000198977">
    <property type="component" value="Unassembled WGS sequence"/>
</dbReference>
<evidence type="ECO:0000313" key="2">
    <source>
        <dbReference type="EMBL" id="SFE25070.1"/>
    </source>
</evidence>
<keyword evidence="3" id="KW-1185">Reference proteome</keyword>
<keyword evidence="1" id="KW-0812">Transmembrane</keyword>
<keyword evidence="1" id="KW-1133">Transmembrane helix</keyword>
<keyword evidence="1" id="KW-0472">Membrane</keyword>
<sequence length="64" mass="6944">MAFQQTVTPAVRGADFALLVAVALAFIAVVYIASGYRIVRSNVAAQEIIISGEDWHGNVRRSPR</sequence>
<dbReference type="STRING" id="74348.SAMN04488523_10611"/>